<proteinExistence type="predicted"/>
<gene>
    <name evidence="2" type="ORF">H6F44_02605</name>
</gene>
<name>A0A926UPU6_9CYAN</name>
<evidence type="ECO:0000313" key="3">
    <source>
        <dbReference type="Proteomes" id="UP000631421"/>
    </source>
</evidence>
<organism evidence="2 3">
    <name type="scientific">Pseudanabaena cinerea FACHB-1277</name>
    <dbReference type="NCBI Taxonomy" id="2949581"/>
    <lineage>
        <taxon>Bacteria</taxon>
        <taxon>Bacillati</taxon>
        <taxon>Cyanobacteriota</taxon>
        <taxon>Cyanophyceae</taxon>
        <taxon>Pseudanabaenales</taxon>
        <taxon>Pseudanabaenaceae</taxon>
        <taxon>Pseudanabaena</taxon>
        <taxon>Pseudanabaena cinerea</taxon>
    </lineage>
</organism>
<dbReference type="RefSeq" id="WP_190349363.1">
    <property type="nucleotide sequence ID" value="NZ_JACJPY010000005.1"/>
</dbReference>
<feature type="region of interest" description="Disordered" evidence="1">
    <location>
        <begin position="12"/>
        <end position="55"/>
    </location>
</feature>
<protein>
    <submittedName>
        <fullName evidence="2">Uncharacterized protein</fullName>
    </submittedName>
</protein>
<dbReference type="Proteomes" id="UP000631421">
    <property type="component" value="Unassembled WGS sequence"/>
</dbReference>
<feature type="compositionally biased region" description="Polar residues" evidence="1">
    <location>
        <begin position="33"/>
        <end position="48"/>
    </location>
</feature>
<dbReference type="EMBL" id="JACJPY010000005">
    <property type="protein sequence ID" value="MBD2149021.1"/>
    <property type="molecule type" value="Genomic_DNA"/>
</dbReference>
<keyword evidence="3" id="KW-1185">Reference proteome</keyword>
<evidence type="ECO:0000256" key="1">
    <source>
        <dbReference type="SAM" id="MobiDB-lite"/>
    </source>
</evidence>
<evidence type="ECO:0000313" key="2">
    <source>
        <dbReference type="EMBL" id="MBD2149021.1"/>
    </source>
</evidence>
<reference evidence="2" key="1">
    <citation type="journal article" date="2015" name="ISME J.">
        <title>Draft Genome Sequence of Streptomyces incarnatus NRRL8089, which Produces the Nucleoside Antibiotic Sinefungin.</title>
        <authorList>
            <person name="Oshima K."/>
            <person name="Hattori M."/>
            <person name="Shimizu H."/>
            <person name="Fukuda K."/>
            <person name="Nemoto M."/>
            <person name="Inagaki K."/>
            <person name="Tamura T."/>
        </authorList>
    </citation>
    <scope>NUCLEOTIDE SEQUENCE</scope>
    <source>
        <strain evidence="2">FACHB-1277</strain>
    </source>
</reference>
<dbReference type="AlphaFoldDB" id="A0A926UPU6"/>
<accession>A0A926UPU6</accession>
<feature type="compositionally biased region" description="Polar residues" evidence="1">
    <location>
        <begin position="12"/>
        <end position="21"/>
    </location>
</feature>
<sequence length="55" mass="6283">MFDCFIKAIANSPTQSPNQRSLLHLIKTRSPHHPTNQRSPPLTQTSDRQSTKIKQ</sequence>
<comment type="caution">
    <text evidence="2">The sequence shown here is derived from an EMBL/GenBank/DDBJ whole genome shotgun (WGS) entry which is preliminary data.</text>
</comment>
<reference evidence="2" key="2">
    <citation type="submission" date="2020-08" db="EMBL/GenBank/DDBJ databases">
        <authorList>
            <person name="Chen M."/>
            <person name="Teng W."/>
            <person name="Zhao L."/>
            <person name="Hu C."/>
            <person name="Zhou Y."/>
            <person name="Han B."/>
            <person name="Song L."/>
            <person name="Shu W."/>
        </authorList>
    </citation>
    <scope>NUCLEOTIDE SEQUENCE</scope>
    <source>
        <strain evidence="2">FACHB-1277</strain>
    </source>
</reference>